<evidence type="ECO:0000256" key="3">
    <source>
        <dbReference type="ARBA" id="ARBA00007681"/>
    </source>
</evidence>
<dbReference type="InterPro" id="IPR000131">
    <property type="entry name" value="ATP_synth_F1_gsu"/>
</dbReference>
<keyword evidence="6 10" id="KW-0406">Ion transport</keyword>
<evidence type="ECO:0000256" key="10">
    <source>
        <dbReference type="HAMAP-Rule" id="MF_00815"/>
    </source>
</evidence>
<dbReference type="PRINTS" id="PR00126">
    <property type="entry name" value="ATPASEGAMMA"/>
</dbReference>
<evidence type="ECO:0000256" key="2">
    <source>
        <dbReference type="ARBA" id="ARBA00004170"/>
    </source>
</evidence>
<dbReference type="NCBIfam" id="NF004144">
    <property type="entry name" value="PRK05621.1-1"/>
    <property type="match status" value="1"/>
</dbReference>
<dbReference type="EMBL" id="AB206839">
    <property type="protein sequence ID" value="BAD94436.1"/>
    <property type="molecule type" value="Genomic_DNA"/>
</dbReference>
<evidence type="ECO:0000256" key="9">
    <source>
        <dbReference type="ARBA" id="ARBA00023310"/>
    </source>
</evidence>
<evidence type="ECO:0000256" key="8">
    <source>
        <dbReference type="ARBA" id="ARBA00023196"/>
    </source>
</evidence>
<comment type="subunit">
    <text evidence="10">F-type ATPases have 2 components, CF(1) - the catalytic core - and CF(0) - the membrane proton channel. CF(1) has five subunits: alpha(3), beta(3), gamma(1), delta(1), epsilon(1). CF(0) has three main subunits: a, b and c.</text>
</comment>
<keyword evidence="7 10" id="KW-0472">Membrane</keyword>
<comment type="subcellular location">
    <subcellularLocation>
        <location evidence="10">Cell membrane</location>
        <topology evidence="10">Peripheral membrane protein</topology>
    </subcellularLocation>
    <subcellularLocation>
        <location evidence="2">Membrane</location>
        <topology evidence="2">Peripheral membrane protein</topology>
    </subcellularLocation>
</comment>
<dbReference type="GO" id="GO:0005524">
    <property type="term" value="F:ATP binding"/>
    <property type="evidence" value="ECO:0007669"/>
    <property type="project" value="UniProtKB-UniRule"/>
</dbReference>
<dbReference type="HAMAP" id="MF_00815">
    <property type="entry name" value="ATP_synth_gamma_bact"/>
    <property type="match status" value="1"/>
</dbReference>
<dbReference type="GO" id="GO:0045259">
    <property type="term" value="C:proton-transporting ATP synthase complex"/>
    <property type="evidence" value="ECO:0007669"/>
    <property type="project" value="UniProtKB-KW"/>
</dbReference>
<sequence>MANAKEIRGQIKSVKNTRKITRAMEMVAASKMRRAQERMPAARPYAEKIREVLGHLAQAIPEYEHPLMQGRPVKKAGFLVVTTERGLCGGLNVNVPRNVVQKMRELHEGGVESNLAVVGNKGLGFLRRHGAHLVAELNGLGDSPHLGDMIGPIRAMSDAYAKGEVDVVYLVSSRFVNTMLQRATVEQLLPVEKPTASAEQRAEVWDYIYEPEARPVLDRLMQRYVESVVYQAVIEHLACEQARAVVAMKSASDNAKRMVDDLQLAYNKAAKAAITQEIAEISAGAARFDDCHKHFWNF</sequence>
<keyword evidence="9 10" id="KW-0066">ATP synthesis</keyword>
<dbReference type="CDD" id="cd12151">
    <property type="entry name" value="F1-ATPase_gamma"/>
    <property type="match status" value="1"/>
</dbReference>
<dbReference type="Pfam" id="PF00231">
    <property type="entry name" value="ATP-synt"/>
    <property type="match status" value="1"/>
</dbReference>
<protein>
    <recommendedName>
        <fullName evidence="10">ATP synthase gamma chain</fullName>
    </recommendedName>
    <alternativeName>
        <fullName evidence="10">ATP synthase F1 sector gamma subunit</fullName>
    </alternativeName>
    <alternativeName>
        <fullName evidence="10">F-ATPase gamma subunit</fullName>
    </alternativeName>
</protein>
<dbReference type="GO" id="GO:0046933">
    <property type="term" value="F:proton-transporting ATP synthase activity, rotational mechanism"/>
    <property type="evidence" value="ECO:0007669"/>
    <property type="project" value="UniProtKB-UniRule"/>
</dbReference>
<dbReference type="PROSITE" id="PS00153">
    <property type="entry name" value="ATPASE_GAMMA"/>
    <property type="match status" value="1"/>
</dbReference>
<name>Q587Q5_ACIFR</name>
<evidence type="ECO:0000256" key="6">
    <source>
        <dbReference type="ARBA" id="ARBA00023065"/>
    </source>
</evidence>
<accession>Q587Q5</accession>
<dbReference type="NCBIfam" id="TIGR01146">
    <property type="entry name" value="ATPsyn_F1gamma"/>
    <property type="match status" value="1"/>
</dbReference>
<dbReference type="InterPro" id="IPR035968">
    <property type="entry name" value="ATP_synth_F1_ATPase_gsu"/>
</dbReference>
<dbReference type="PANTHER" id="PTHR11693:SF22">
    <property type="entry name" value="ATP SYNTHASE SUBUNIT GAMMA, MITOCHONDRIAL"/>
    <property type="match status" value="1"/>
</dbReference>
<keyword evidence="10" id="KW-1003">Cell membrane</keyword>
<evidence type="ECO:0000256" key="7">
    <source>
        <dbReference type="ARBA" id="ARBA00023136"/>
    </source>
</evidence>
<dbReference type="SUPFAM" id="SSF52943">
    <property type="entry name" value="ATP synthase (F1-ATPase), gamma subunit"/>
    <property type="match status" value="1"/>
</dbReference>
<dbReference type="AlphaFoldDB" id="Q587Q5"/>
<dbReference type="Gene3D" id="1.10.287.80">
    <property type="entry name" value="ATP synthase, gamma subunit, helix hairpin domain"/>
    <property type="match status" value="1"/>
</dbReference>
<comment type="function">
    <text evidence="1 10">Produces ATP from ADP in the presence of a proton gradient across the membrane. The gamma chain is believed to be important in regulating ATPase activity and the flow of protons through the CF(0) complex.</text>
</comment>
<proteinExistence type="inferred from homology"/>
<keyword evidence="4 10" id="KW-0813">Transport</keyword>
<dbReference type="Gene3D" id="3.40.1380.10">
    <property type="match status" value="1"/>
</dbReference>
<gene>
    <name evidence="10 11" type="primary">atpG</name>
</gene>
<dbReference type="GO" id="GO:0005886">
    <property type="term" value="C:plasma membrane"/>
    <property type="evidence" value="ECO:0007669"/>
    <property type="project" value="UniProtKB-SubCell"/>
</dbReference>
<keyword evidence="8 10" id="KW-0139">CF(1)</keyword>
<keyword evidence="5 10" id="KW-0375">Hydrogen ion transport</keyword>
<evidence type="ECO:0000313" key="11">
    <source>
        <dbReference type="EMBL" id="BAD94436.1"/>
    </source>
</evidence>
<comment type="similarity">
    <text evidence="3 10">Belongs to the ATPase gamma chain family.</text>
</comment>
<organism evidence="11">
    <name type="scientific">Acidithiobacillus ferrooxidans</name>
    <name type="common">Thiobacillus ferrooxidans</name>
    <dbReference type="NCBI Taxonomy" id="920"/>
    <lineage>
        <taxon>Bacteria</taxon>
        <taxon>Pseudomonadati</taxon>
        <taxon>Pseudomonadota</taxon>
        <taxon>Acidithiobacillia</taxon>
        <taxon>Acidithiobacillales</taxon>
        <taxon>Acidithiobacillaceae</taxon>
        <taxon>Acidithiobacillus</taxon>
    </lineage>
</organism>
<dbReference type="PANTHER" id="PTHR11693">
    <property type="entry name" value="ATP SYNTHASE GAMMA CHAIN"/>
    <property type="match status" value="1"/>
</dbReference>
<evidence type="ECO:0000256" key="5">
    <source>
        <dbReference type="ARBA" id="ARBA00022781"/>
    </source>
</evidence>
<dbReference type="InterPro" id="IPR023632">
    <property type="entry name" value="ATP_synth_F1_gsu_CS"/>
</dbReference>
<evidence type="ECO:0000256" key="4">
    <source>
        <dbReference type="ARBA" id="ARBA00022448"/>
    </source>
</evidence>
<dbReference type="GO" id="GO:0042777">
    <property type="term" value="P:proton motive force-driven plasma membrane ATP synthesis"/>
    <property type="evidence" value="ECO:0007669"/>
    <property type="project" value="UniProtKB-UniRule"/>
</dbReference>
<evidence type="ECO:0000256" key="1">
    <source>
        <dbReference type="ARBA" id="ARBA00003456"/>
    </source>
</evidence>
<reference evidence="11" key="1">
    <citation type="journal article" date="2005" name="Biosci. Biotechnol. Biochem.">
        <title>Purification and biochemical characterization of the F1-ATPase from Acidithiobacillus ferrooxidans NASF-1 and analysis of the atp operon.</title>
        <authorList>
            <person name="Wakai S."/>
            <person name="Ohmori A."/>
            <person name="Kanao T."/>
            <person name="Sugio T."/>
            <person name="Kamimura K."/>
        </authorList>
    </citation>
    <scope>NUCLEOTIDE SEQUENCE</scope>
    <source>
        <strain evidence="11">NASF-1</strain>
    </source>
</reference>